<protein>
    <submittedName>
        <fullName evidence="2">Uncharacterized protein</fullName>
    </submittedName>
</protein>
<evidence type="ECO:0000313" key="3">
    <source>
        <dbReference type="Proteomes" id="UP000799118"/>
    </source>
</evidence>
<keyword evidence="3" id="KW-1185">Reference proteome</keyword>
<feature type="region of interest" description="Disordered" evidence="1">
    <location>
        <begin position="1"/>
        <end position="27"/>
    </location>
</feature>
<gene>
    <name evidence="2" type="ORF">BT96DRAFT_680768</name>
</gene>
<dbReference type="EMBL" id="ML769465">
    <property type="protein sequence ID" value="KAE9399735.1"/>
    <property type="molecule type" value="Genomic_DNA"/>
</dbReference>
<evidence type="ECO:0000256" key="1">
    <source>
        <dbReference type="SAM" id="MobiDB-lite"/>
    </source>
</evidence>
<name>A0A6A4HSN4_9AGAR</name>
<reference evidence="2" key="1">
    <citation type="journal article" date="2019" name="Environ. Microbiol.">
        <title>Fungal ecological strategies reflected in gene transcription - a case study of two litter decomposers.</title>
        <authorList>
            <person name="Barbi F."/>
            <person name="Kohler A."/>
            <person name="Barry K."/>
            <person name="Baskaran P."/>
            <person name="Daum C."/>
            <person name="Fauchery L."/>
            <person name="Ihrmark K."/>
            <person name="Kuo A."/>
            <person name="LaButti K."/>
            <person name="Lipzen A."/>
            <person name="Morin E."/>
            <person name="Grigoriev I.V."/>
            <person name="Henrissat B."/>
            <person name="Lindahl B."/>
            <person name="Martin F."/>
        </authorList>
    </citation>
    <scope>NUCLEOTIDE SEQUENCE</scope>
    <source>
        <strain evidence="2">JB14</strain>
    </source>
</reference>
<sequence>MVAAHPPVSAHTPHKKSSSSISSLPVPPCCTPTPSRLVLDHASHPSVLSQLSEYLLVYTSIQ</sequence>
<dbReference type="Proteomes" id="UP000799118">
    <property type="component" value="Unassembled WGS sequence"/>
</dbReference>
<accession>A0A6A4HSN4</accession>
<dbReference type="AlphaFoldDB" id="A0A6A4HSN4"/>
<organism evidence="2 3">
    <name type="scientific">Gymnopus androsaceus JB14</name>
    <dbReference type="NCBI Taxonomy" id="1447944"/>
    <lineage>
        <taxon>Eukaryota</taxon>
        <taxon>Fungi</taxon>
        <taxon>Dikarya</taxon>
        <taxon>Basidiomycota</taxon>
        <taxon>Agaricomycotina</taxon>
        <taxon>Agaricomycetes</taxon>
        <taxon>Agaricomycetidae</taxon>
        <taxon>Agaricales</taxon>
        <taxon>Marasmiineae</taxon>
        <taxon>Omphalotaceae</taxon>
        <taxon>Gymnopus</taxon>
    </lineage>
</organism>
<proteinExistence type="predicted"/>
<evidence type="ECO:0000313" key="2">
    <source>
        <dbReference type="EMBL" id="KAE9399735.1"/>
    </source>
</evidence>